<dbReference type="Proteomes" id="UP000093044">
    <property type="component" value="Chromosome"/>
</dbReference>
<keyword evidence="9" id="KW-0963">Cytoplasm</keyword>
<dbReference type="GO" id="GO:0005737">
    <property type="term" value="C:cytoplasm"/>
    <property type="evidence" value="ECO:0007669"/>
    <property type="project" value="UniProtKB-SubCell"/>
</dbReference>
<dbReference type="AlphaFoldDB" id="A0A1B2I3R4"/>
<reference evidence="11" key="1">
    <citation type="submission" date="2016-08" db="EMBL/GenBank/DDBJ databases">
        <title>Complete genome of Cloacibacillus porcorum.</title>
        <authorList>
            <person name="Looft T."/>
            <person name="Bayles D.O."/>
            <person name="Alt D.P."/>
        </authorList>
    </citation>
    <scope>NUCLEOTIDE SEQUENCE [LARGE SCALE GENOMIC DNA]</scope>
    <source>
        <strain evidence="11">CL-84</strain>
    </source>
</reference>
<proteinExistence type="inferred from homology"/>
<dbReference type="OrthoDB" id="9775849at2"/>
<keyword evidence="1 9" id="KW-0808">Transferase</keyword>
<feature type="binding site" evidence="9">
    <location>
        <position position="181"/>
    </location>
    <ligand>
        <name>ATP</name>
        <dbReference type="ChEBI" id="CHEBI:30616"/>
    </ligand>
</feature>
<dbReference type="HAMAP" id="MF_01987">
    <property type="entry name" value="Ribokinase"/>
    <property type="match status" value="1"/>
</dbReference>
<keyword evidence="8 9" id="KW-0119">Carbohydrate metabolism</keyword>
<feature type="binding site" evidence="9">
    <location>
        <position position="250"/>
    </location>
    <ligand>
        <name>substrate</name>
    </ligand>
</feature>
<dbReference type="EMBL" id="CP016757">
    <property type="protein sequence ID" value="ANZ44609.1"/>
    <property type="molecule type" value="Genomic_DNA"/>
</dbReference>
<feature type="binding site" evidence="9">
    <location>
        <position position="138"/>
    </location>
    <ligand>
        <name>substrate</name>
    </ligand>
</feature>
<dbReference type="GO" id="GO:0005524">
    <property type="term" value="F:ATP binding"/>
    <property type="evidence" value="ECO:0007669"/>
    <property type="project" value="UniProtKB-UniRule"/>
</dbReference>
<feature type="binding site" evidence="9">
    <location>
        <position position="289"/>
    </location>
    <ligand>
        <name>K(+)</name>
        <dbReference type="ChEBI" id="CHEBI:29103"/>
    </ligand>
</feature>
<feature type="binding site" evidence="9">
    <location>
        <position position="280"/>
    </location>
    <ligand>
        <name>K(+)</name>
        <dbReference type="ChEBI" id="CHEBI:29103"/>
    </ligand>
</feature>
<evidence type="ECO:0000256" key="9">
    <source>
        <dbReference type="HAMAP-Rule" id="MF_01987"/>
    </source>
</evidence>
<dbReference type="UniPathway" id="UPA00916">
    <property type="reaction ID" value="UER00889"/>
</dbReference>
<feature type="binding site" evidence="9">
    <location>
        <begin position="218"/>
        <end position="223"/>
    </location>
    <ligand>
        <name>ATP</name>
        <dbReference type="ChEBI" id="CHEBI:30616"/>
    </ligand>
</feature>
<comment type="pathway">
    <text evidence="9">Carbohydrate metabolism; D-ribose degradation; D-ribose 5-phosphate from beta-D-ribopyranose: step 2/2.</text>
</comment>
<gene>
    <name evidence="9" type="primary">rbsK</name>
    <name evidence="11" type="ORF">BED41_05600</name>
</gene>
<dbReference type="GeneID" id="83057328"/>
<evidence type="ECO:0000256" key="1">
    <source>
        <dbReference type="ARBA" id="ARBA00022679"/>
    </source>
</evidence>
<keyword evidence="3 9" id="KW-0547">Nucleotide-binding</keyword>
<comment type="similarity">
    <text evidence="9">Belongs to the carbohydrate kinase PfkB family. Ribokinase subfamily.</text>
</comment>
<name>A0A1B2I3R4_9BACT</name>
<evidence type="ECO:0000256" key="4">
    <source>
        <dbReference type="ARBA" id="ARBA00022777"/>
    </source>
</evidence>
<dbReference type="GO" id="GO:0046872">
    <property type="term" value="F:metal ion binding"/>
    <property type="evidence" value="ECO:0007669"/>
    <property type="project" value="UniProtKB-KW"/>
</dbReference>
<feature type="binding site" evidence="9">
    <location>
        <position position="283"/>
    </location>
    <ligand>
        <name>K(+)</name>
        <dbReference type="ChEBI" id="CHEBI:29103"/>
    </ligand>
</feature>
<evidence type="ECO:0000256" key="7">
    <source>
        <dbReference type="ARBA" id="ARBA00022958"/>
    </source>
</evidence>
<feature type="binding site" evidence="9">
    <location>
        <begin position="249"/>
        <end position="250"/>
    </location>
    <ligand>
        <name>ATP</name>
        <dbReference type="ChEBI" id="CHEBI:30616"/>
    </ligand>
</feature>
<comment type="subcellular location">
    <subcellularLocation>
        <location evidence="9">Cytoplasm</location>
    </subcellularLocation>
</comment>
<evidence type="ECO:0000313" key="11">
    <source>
        <dbReference type="EMBL" id="ANZ44609.1"/>
    </source>
</evidence>
<evidence type="ECO:0000256" key="6">
    <source>
        <dbReference type="ARBA" id="ARBA00022842"/>
    </source>
</evidence>
<dbReference type="PRINTS" id="PR00990">
    <property type="entry name" value="RIBOKINASE"/>
</dbReference>
<organism evidence="11 12">
    <name type="scientific">Cloacibacillus porcorum</name>
    <dbReference type="NCBI Taxonomy" id="1197717"/>
    <lineage>
        <taxon>Bacteria</taxon>
        <taxon>Thermotogati</taxon>
        <taxon>Synergistota</taxon>
        <taxon>Synergistia</taxon>
        <taxon>Synergistales</taxon>
        <taxon>Synergistaceae</taxon>
        <taxon>Cloacibacillus</taxon>
    </lineage>
</organism>
<evidence type="ECO:0000256" key="5">
    <source>
        <dbReference type="ARBA" id="ARBA00022840"/>
    </source>
</evidence>
<comment type="catalytic activity">
    <reaction evidence="9">
        <text>D-ribose + ATP = D-ribose 5-phosphate + ADP + H(+)</text>
        <dbReference type="Rhea" id="RHEA:13697"/>
        <dbReference type="ChEBI" id="CHEBI:15378"/>
        <dbReference type="ChEBI" id="CHEBI:30616"/>
        <dbReference type="ChEBI" id="CHEBI:47013"/>
        <dbReference type="ChEBI" id="CHEBI:78346"/>
        <dbReference type="ChEBI" id="CHEBI:456216"/>
        <dbReference type="EC" id="2.7.1.15"/>
    </reaction>
</comment>
<dbReference type="InterPro" id="IPR029056">
    <property type="entry name" value="Ribokinase-like"/>
</dbReference>
<dbReference type="EC" id="2.7.1.15" evidence="9"/>
<evidence type="ECO:0000256" key="2">
    <source>
        <dbReference type="ARBA" id="ARBA00022723"/>
    </source>
</evidence>
<evidence type="ECO:0000256" key="3">
    <source>
        <dbReference type="ARBA" id="ARBA00022741"/>
    </source>
</evidence>
<keyword evidence="12" id="KW-1185">Reference proteome</keyword>
<evidence type="ECO:0000256" key="8">
    <source>
        <dbReference type="ARBA" id="ARBA00023277"/>
    </source>
</evidence>
<dbReference type="Gene3D" id="3.40.1190.20">
    <property type="match status" value="1"/>
</dbReference>
<comment type="function">
    <text evidence="9">Catalyzes the phosphorylation of ribose at O-5 in a reaction requiring ATP and magnesium. The resulting D-ribose-5-phosphate can then be used either for sythesis of nucleotides, histidine, and tryptophan, or as a component of the pentose phosphate pathway.</text>
</comment>
<protein>
    <recommendedName>
        <fullName evidence="9">Ribokinase</fullName>
        <shortName evidence="9">RK</shortName>
        <ecNumber evidence="9">2.7.1.15</ecNumber>
    </recommendedName>
</protein>
<dbReference type="GO" id="GO:0004747">
    <property type="term" value="F:ribokinase activity"/>
    <property type="evidence" value="ECO:0007669"/>
    <property type="project" value="UniProtKB-UniRule"/>
</dbReference>
<dbReference type="PANTHER" id="PTHR10584">
    <property type="entry name" value="SUGAR KINASE"/>
    <property type="match status" value="1"/>
</dbReference>
<dbReference type="Pfam" id="PF00294">
    <property type="entry name" value="PfkB"/>
    <property type="match status" value="1"/>
</dbReference>
<feature type="binding site" evidence="9">
    <location>
        <begin position="39"/>
        <end position="43"/>
    </location>
    <ligand>
        <name>substrate</name>
    </ligand>
</feature>
<dbReference type="SUPFAM" id="SSF53613">
    <property type="entry name" value="Ribokinase-like"/>
    <property type="match status" value="1"/>
</dbReference>
<keyword evidence="2 9" id="KW-0479">Metal-binding</keyword>
<accession>A0A1B2I3R4</accession>
<evidence type="ECO:0000259" key="10">
    <source>
        <dbReference type="Pfam" id="PF00294"/>
    </source>
</evidence>
<dbReference type="KEGG" id="cpor:BED41_05600"/>
<keyword evidence="6 9" id="KW-0460">Magnesium</keyword>
<comment type="subunit">
    <text evidence="9">Homodimer.</text>
</comment>
<dbReference type="GO" id="GO:0019303">
    <property type="term" value="P:D-ribose catabolic process"/>
    <property type="evidence" value="ECO:0007669"/>
    <property type="project" value="UniProtKB-UniRule"/>
</dbReference>
<feature type="binding site" evidence="9">
    <location>
        <begin position="11"/>
        <end position="13"/>
    </location>
    <ligand>
        <name>substrate</name>
    </ligand>
</feature>
<feature type="active site" description="Proton acceptor" evidence="9">
    <location>
        <position position="250"/>
    </location>
</feature>
<feature type="binding site" evidence="9">
    <location>
        <position position="285"/>
    </location>
    <ligand>
        <name>K(+)</name>
        <dbReference type="ChEBI" id="CHEBI:29103"/>
    </ligand>
</feature>
<feature type="domain" description="Carbohydrate kinase PfkB" evidence="10">
    <location>
        <begin position="1"/>
        <end position="292"/>
    </location>
</feature>
<feature type="binding site" evidence="9">
    <location>
        <position position="244"/>
    </location>
    <ligand>
        <name>K(+)</name>
        <dbReference type="ChEBI" id="CHEBI:29103"/>
    </ligand>
</feature>
<comment type="activity regulation">
    <text evidence="9">Activated by a monovalent cation that binds near, but not in, the active site. The most likely occupant of the site in vivo is potassium. Ion binding induces a conformational change that may alter substrate affinity.</text>
</comment>
<keyword evidence="5 9" id="KW-0067">ATP-binding</keyword>
<comment type="caution">
    <text evidence="9">Lacks conserved residue(s) required for the propagation of feature annotation.</text>
</comment>
<dbReference type="PANTHER" id="PTHR10584:SF166">
    <property type="entry name" value="RIBOKINASE"/>
    <property type="match status" value="1"/>
</dbReference>
<dbReference type="CDD" id="cd01174">
    <property type="entry name" value="ribokinase"/>
    <property type="match status" value="1"/>
</dbReference>
<sequence>MAKVLCFGSMNIDYTYKVRHFVKKGETISADSLRIFSGGKGLNQAIALSRAGAESCLAGCIGEDGLFLLKELEAAGVDTGYVRVLGDVRTGSAVIQNDAEGDNCIILYGGANRAVTREQADIVLAGFQRGDCLVLQNEINEIPYIIRRAHERGMWVVLNPSPMEVSVLDFPLEYVDCFMLNRVESAQLLGIENEPRAAEAELMAALGEKFPAAEIILTLGEEGSAYIGCGETVRQRPYHIKTVDTTAAGDTFTGFFIGGRMRGLSVSEAMDLASKAAALSVTKPGASPSIPTLAEVTEYFS</sequence>
<keyword evidence="4 9" id="KW-0418">Kinase</keyword>
<dbReference type="InterPro" id="IPR011877">
    <property type="entry name" value="Ribokinase"/>
</dbReference>
<keyword evidence="7 9" id="KW-0630">Potassium</keyword>
<evidence type="ECO:0000313" key="12">
    <source>
        <dbReference type="Proteomes" id="UP000093044"/>
    </source>
</evidence>
<feature type="binding site" evidence="9">
    <location>
        <position position="246"/>
    </location>
    <ligand>
        <name>K(+)</name>
        <dbReference type="ChEBI" id="CHEBI:29103"/>
    </ligand>
</feature>
<dbReference type="STRING" id="1197717.BED41_05600"/>
<dbReference type="RefSeq" id="WP_066743916.1">
    <property type="nucleotide sequence ID" value="NZ_CP016757.1"/>
</dbReference>
<comment type="cofactor">
    <cofactor evidence="9">
        <name>Mg(2+)</name>
        <dbReference type="ChEBI" id="CHEBI:18420"/>
    </cofactor>
    <text evidence="9">Requires a divalent cation, most likely magnesium in vivo, as an electrophilic catalyst to aid phosphoryl group transfer. It is the chelate of the metal and the nucleotide that is the actual substrate.</text>
</comment>
<dbReference type="InterPro" id="IPR011611">
    <property type="entry name" value="PfkB_dom"/>
</dbReference>
<dbReference type="InterPro" id="IPR002139">
    <property type="entry name" value="Ribo/fructo_kinase"/>
</dbReference>